<dbReference type="AlphaFoldDB" id="A0A7I8KBF0"/>
<dbReference type="Proteomes" id="UP000663760">
    <property type="component" value="Chromosome 4"/>
</dbReference>
<sequence length="68" mass="7291">MSFDSERIQTHASCPALSEEGGPFGSPLSYSGLGMRPRKAALRTLESHKLVKDLGCTFSSQLIALPLV</sequence>
<feature type="region of interest" description="Disordered" evidence="1">
    <location>
        <begin position="1"/>
        <end position="24"/>
    </location>
</feature>
<organism evidence="2 3">
    <name type="scientific">Spirodela intermedia</name>
    <name type="common">Intermediate duckweed</name>
    <dbReference type="NCBI Taxonomy" id="51605"/>
    <lineage>
        <taxon>Eukaryota</taxon>
        <taxon>Viridiplantae</taxon>
        <taxon>Streptophyta</taxon>
        <taxon>Embryophyta</taxon>
        <taxon>Tracheophyta</taxon>
        <taxon>Spermatophyta</taxon>
        <taxon>Magnoliopsida</taxon>
        <taxon>Liliopsida</taxon>
        <taxon>Araceae</taxon>
        <taxon>Lemnoideae</taxon>
        <taxon>Spirodela</taxon>
    </lineage>
</organism>
<evidence type="ECO:0000256" key="1">
    <source>
        <dbReference type="SAM" id="MobiDB-lite"/>
    </source>
</evidence>
<protein>
    <submittedName>
        <fullName evidence="2">Uncharacterized protein</fullName>
    </submittedName>
</protein>
<accession>A0A7I8KBF0</accession>
<name>A0A7I8KBF0_SPIIN</name>
<gene>
    <name evidence="2" type="ORF">SI8410_04004986</name>
</gene>
<reference evidence="2" key="1">
    <citation type="submission" date="2020-02" db="EMBL/GenBank/DDBJ databases">
        <authorList>
            <person name="Scholz U."/>
            <person name="Mascher M."/>
            <person name="Fiebig A."/>
        </authorList>
    </citation>
    <scope>NUCLEOTIDE SEQUENCE</scope>
</reference>
<evidence type="ECO:0000313" key="3">
    <source>
        <dbReference type="Proteomes" id="UP000663760"/>
    </source>
</evidence>
<dbReference type="EMBL" id="LR746267">
    <property type="protein sequence ID" value="CAA7394325.1"/>
    <property type="molecule type" value="Genomic_DNA"/>
</dbReference>
<proteinExistence type="predicted"/>
<evidence type="ECO:0000313" key="2">
    <source>
        <dbReference type="EMBL" id="CAA7394325.1"/>
    </source>
</evidence>
<keyword evidence="3" id="KW-1185">Reference proteome</keyword>